<dbReference type="Proteomes" id="UP000318416">
    <property type="component" value="Unassembled WGS sequence"/>
</dbReference>
<evidence type="ECO:0000313" key="2">
    <source>
        <dbReference type="Proteomes" id="UP000318416"/>
    </source>
</evidence>
<dbReference type="OrthoDB" id="6167040at2"/>
<organism evidence="1 2">
    <name type="scientific">Kitasatospora atroaurantiaca</name>
    <dbReference type="NCBI Taxonomy" id="285545"/>
    <lineage>
        <taxon>Bacteria</taxon>
        <taxon>Bacillati</taxon>
        <taxon>Actinomycetota</taxon>
        <taxon>Actinomycetes</taxon>
        <taxon>Kitasatosporales</taxon>
        <taxon>Streptomycetaceae</taxon>
        <taxon>Kitasatospora</taxon>
    </lineage>
</organism>
<evidence type="ECO:0008006" key="3">
    <source>
        <dbReference type="Google" id="ProtNLM"/>
    </source>
</evidence>
<dbReference type="RefSeq" id="WP_145789381.1">
    <property type="nucleotide sequence ID" value="NZ_BAAABR010000054.1"/>
</dbReference>
<dbReference type="InterPro" id="IPR038056">
    <property type="entry name" value="YjbR-like_sf"/>
</dbReference>
<evidence type="ECO:0000313" key="1">
    <source>
        <dbReference type="EMBL" id="TWE16920.1"/>
    </source>
</evidence>
<gene>
    <name evidence="1" type="ORF">FB465_1915</name>
</gene>
<dbReference type="Gene3D" id="3.90.1150.30">
    <property type="match status" value="1"/>
</dbReference>
<dbReference type="AlphaFoldDB" id="A0A561EMU6"/>
<accession>A0A561EMU6</accession>
<proteinExistence type="predicted"/>
<keyword evidence="2" id="KW-1185">Reference proteome</keyword>
<reference evidence="1 2" key="1">
    <citation type="submission" date="2019-06" db="EMBL/GenBank/DDBJ databases">
        <title>Sequencing the genomes of 1000 actinobacteria strains.</title>
        <authorList>
            <person name="Klenk H.-P."/>
        </authorList>
    </citation>
    <scope>NUCLEOTIDE SEQUENCE [LARGE SCALE GENOMIC DNA]</scope>
    <source>
        <strain evidence="1 2">DSM 41649</strain>
    </source>
</reference>
<dbReference type="SUPFAM" id="SSF142906">
    <property type="entry name" value="YjbR-like"/>
    <property type="match status" value="1"/>
</dbReference>
<sequence>MVTFDQFLTMGLALPRATERLTWETEVTLRVGEKIFAMGTPDSGAVCVKASKEDQAELLAAAPEIFSVAPYVGRHGWVLVSLAKVDPDELHDLLVEAWRSIAPKKLVREFDAAEIKGSGPV</sequence>
<dbReference type="EMBL" id="VIVR01000001">
    <property type="protein sequence ID" value="TWE16920.1"/>
    <property type="molecule type" value="Genomic_DNA"/>
</dbReference>
<protein>
    <recommendedName>
        <fullName evidence="3">DNA-binding protein (MmcQ/YjbR family)</fullName>
    </recommendedName>
</protein>
<dbReference type="Pfam" id="PF04237">
    <property type="entry name" value="YjbR"/>
    <property type="match status" value="1"/>
</dbReference>
<dbReference type="InterPro" id="IPR058532">
    <property type="entry name" value="YjbR/MT2646/Rv2570-like"/>
</dbReference>
<comment type="caution">
    <text evidence="1">The sequence shown here is derived from an EMBL/GenBank/DDBJ whole genome shotgun (WGS) entry which is preliminary data.</text>
</comment>
<name>A0A561EMU6_9ACTN</name>